<dbReference type="Proteomes" id="UP001597425">
    <property type="component" value="Unassembled WGS sequence"/>
</dbReference>
<protein>
    <recommendedName>
        <fullName evidence="4">Coiled coil domain-containing protein</fullName>
    </recommendedName>
</protein>
<sequence>MSEREEKTAYQQKMAARLKEWNAEIDKLQAKAEEAGTDAEIKYRDQLSELRTKRDALREKLNHLQGQSGDAWDEVKAGVESAWGELKQSIERARDRMR</sequence>
<evidence type="ECO:0008006" key="4">
    <source>
        <dbReference type="Google" id="ProtNLM"/>
    </source>
</evidence>
<name>A0ABW5EBH6_9GAMM</name>
<dbReference type="EMBL" id="JBHUJD010000004">
    <property type="protein sequence ID" value="MFD2309633.1"/>
    <property type="molecule type" value="Genomic_DNA"/>
</dbReference>
<accession>A0ABW5EBH6</accession>
<comment type="caution">
    <text evidence="2">The sequence shown here is derived from an EMBL/GenBank/DDBJ whole genome shotgun (WGS) entry which is preliminary data.</text>
</comment>
<dbReference type="RefSeq" id="WP_265720236.1">
    <property type="nucleotide sequence ID" value="NZ_JAPIVK010000002.1"/>
</dbReference>
<keyword evidence="3" id="KW-1185">Reference proteome</keyword>
<evidence type="ECO:0000313" key="2">
    <source>
        <dbReference type="EMBL" id="MFD2309633.1"/>
    </source>
</evidence>
<gene>
    <name evidence="2" type="ORF">ACFSKX_04315</name>
</gene>
<evidence type="ECO:0000256" key="1">
    <source>
        <dbReference type="SAM" id="Coils"/>
    </source>
</evidence>
<keyword evidence="1" id="KW-0175">Coiled coil</keyword>
<reference evidence="3" key="1">
    <citation type="journal article" date="2019" name="Int. J. Syst. Evol. Microbiol.">
        <title>The Global Catalogue of Microorganisms (GCM) 10K type strain sequencing project: providing services to taxonomists for standard genome sequencing and annotation.</title>
        <authorList>
            <consortium name="The Broad Institute Genomics Platform"/>
            <consortium name="The Broad Institute Genome Sequencing Center for Infectious Disease"/>
            <person name="Wu L."/>
            <person name="Ma J."/>
        </authorList>
    </citation>
    <scope>NUCLEOTIDE SEQUENCE [LARGE SCALE GENOMIC DNA]</scope>
    <source>
        <strain evidence="3">KCTC 12848</strain>
    </source>
</reference>
<organism evidence="2 3">
    <name type="scientific">Microbulbifer halophilus</name>
    <dbReference type="NCBI Taxonomy" id="453963"/>
    <lineage>
        <taxon>Bacteria</taxon>
        <taxon>Pseudomonadati</taxon>
        <taxon>Pseudomonadota</taxon>
        <taxon>Gammaproteobacteria</taxon>
        <taxon>Cellvibrionales</taxon>
        <taxon>Microbulbiferaceae</taxon>
        <taxon>Microbulbifer</taxon>
    </lineage>
</organism>
<feature type="coiled-coil region" evidence="1">
    <location>
        <begin position="11"/>
        <end position="67"/>
    </location>
</feature>
<proteinExistence type="predicted"/>
<evidence type="ECO:0000313" key="3">
    <source>
        <dbReference type="Proteomes" id="UP001597425"/>
    </source>
</evidence>